<feature type="binding site" evidence="7">
    <location>
        <position position="277"/>
    </location>
    <ligand>
        <name>substrate</name>
    </ligand>
</feature>
<protein>
    <recommendedName>
        <fullName evidence="7">Dihydroorotase</fullName>
        <shortName evidence="7">DHOase</shortName>
        <ecNumber evidence="7">3.5.2.3</ecNumber>
    </recommendedName>
</protein>
<evidence type="ECO:0000256" key="5">
    <source>
        <dbReference type="ARBA" id="ARBA00022833"/>
    </source>
</evidence>
<feature type="domain" description="Amidohydrolase 3" evidence="8">
    <location>
        <begin position="340"/>
        <end position="419"/>
    </location>
</feature>
<evidence type="ECO:0000256" key="3">
    <source>
        <dbReference type="ARBA" id="ARBA00022723"/>
    </source>
</evidence>
<dbReference type="Pfam" id="PF07969">
    <property type="entry name" value="Amidohydro_3"/>
    <property type="match status" value="1"/>
</dbReference>
<dbReference type="RefSeq" id="WP_002595003.1">
    <property type="nucleotide sequence ID" value="NZ_KB850999.1"/>
</dbReference>
<comment type="pathway">
    <text evidence="7">Pyrimidine metabolism; UMP biosynthesis via de novo pathway; (S)-dihydroorotate from bicarbonate: step 3/3.</text>
</comment>
<feature type="binding site" evidence="7">
    <location>
        <position position="60"/>
    </location>
    <ligand>
        <name>Zn(2+)</name>
        <dbReference type="ChEBI" id="CHEBI:29105"/>
        <label>1</label>
    </ligand>
</feature>
<dbReference type="HAMAP" id="MF_00220_B">
    <property type="entry name" value="PyrC_classI_B"/>
    <property type="match status" value="1"/>
</dbReference>
<dbReference type="InterPro" id="IPR011059">
    <property type="entry name" value="Metal-dep_hydrolase_composite"/>
</dbReference>
<dbReference type="InterPro" id="IPR013108">
    <property type="entry name" value="Amidohydro_3"/>
</dbReference>
<comment type="caution">
    <text evidence="7">Lacks conserved residue(s) required for the propagation of feature annotation.</text>
</comment>
<dbReference type="GO" id="GO:0005737">
    <property type="term" value="C:cytoplasm"/>
    <property type="evidence" value="ECO:0007669"/>
    <property type="project" value="TreeGrafter"/>
</dbReference>
<dbReference type="Proteomes" id="UP000013085">
    <property type="component" value="Unassembled WGS sequence"/>
</dbReference>
<dbReference type="HOGENOM" id="CLU_015572_1_0_9"/>
<dbReference type="InterPro" id="IPR004722">
    <property type="entry name" value="DHOase"/>
</dbReference>
<keyword evidence="3 7" id="KW-0479">Metal-binding</keyword>
<dbReference type="NCBIfam" id="TIGR00857">
    <property type="entry name" value="pyrC_multi"/>
    <property type="match status" value="1"/>
</dbReference>
<evidence type="ECO:0000256" key="4">
    <source>
        <dbReference type="ARBA" id="ARBA00022801"/>
    </source>
</evidence>
<feature type="domain" description="Dihydroorotase catalytic" evidence="9">
    <location>
        <begin position="49"/>
        <end position="236"/>
    </location>
</feature>
<evidence type="ECO:0000256" key="6">
    <source>
        <dbReference type="ARBA" id="ARBA00022975"/>
    </source>
</evidence>
<dbReference type="SUPFAM" id="SSF51556">
    <property type="entry name" value="Metallo-dependent hydrolases"/>
    <property type="match status" value="1"/>
</dbReference>
<dbReference type="PATRIC" id="fig|999408.3.peg.5939"/>
<feature type="binding site" evidence="7">
    <location>
        <position position="94"/>
    </location>
    <ligand>
        <name>substrate</name>
    </ligand>
</feature>
<evidence type="ECO:0000313" key="11">
    <source>
        <dbReference type="Proteomes" id="UP000013085"/>
    </source>
</evidence>
<keyword evidence="6 7" id="KW-0665">Pyrimidine biosynthesis</keyword>
<dbReference type="NCBIfam" id="NF006839">
    <property type="entry name" value="PRK09357.1-4"/>
    <property type="match status" value="1"/>
</dbReference>
<evidence type="ECO:0000259" key="8">
    <source>
        <dbReference type="Pfam" id="PF07969"/>
    </source>
</evidence>
<feature type="binding site" evidence="7">
    <location>
        <begin position="62"/>
        <end position="64"/>
    </location>
    <ligand>
        <name>substrate</name>
    </ligand>
</feature>
<dbReference type="EC" id="3.5.2.3" evidence="7"/>
<dbReference type="InterPro" id="IPR050138">
    <property type="entry name" value="DHOase/Allantoinase_Hydrolase"/>
</dbReference>
<name>A0A0E2H263_9FIRM</name>
<feature type="binding site" evidence="7">
    <location>
        <position position="151"/>
    </location>
    <ligand>
        <name>Zn(2+)</name>
        <dbReference type="ChEBI" id="CHEBI:29105"/>
        <label>2</label>
    </ligand>
</feature>
<comment type="cofactor">
    <cofactor evidence="7">
        <name>Zn(2+)</name>
        <dbReference type="ChEBI" id="CHEBI:29105"/>
    </cofactor>
    <text evidence="7">Binds 2 Zn(2+) ions per subunit.</text>
</comment>
<dbReference type="InterPro" id="IPR024403">
    <property type="entry name" value="DHOase_cat"/>
</dbReference>
<comment type="catalytic activity">
    <reaction evidence="7">
        <text>(S)-dihydroorotate + H2O = N-carbamoyl-L-aspartate + H(+)</text>
        <dbReference type="Rhea" id="RHEA:24296"/>
        <dbReference type="ChEBI" id="CHEBI:15377"/>
        <dbReference type="ChEBI" id="CHEBI:15378"/>
        <dbReference type="ChEBI" id="CHEBI:30864"/>
        <dbReference type="ChEBI" id="CHEBI:32814"/>
        <dbReference type="EC" id="3.5.2.3"/>
    </reaction>
</comment>
<comment type="function">
    <text evidence="1 7">Catalyzes the reversible cyclization of carbamoyl aspartate to dihydroorotate.</text>
</comment>
<dbReference type="GO" id="GO:0004038">
    <property type="term" value="F:allantoinase activity"/>
    <property type="evidence" value="ECO:0007669"/>
    <property type="project" value="TreeGrafter"/>
</dbReference>
<comment type="caution">
    <text evidence="10">The sequence shown here is derived from an EMBL/GenBank/DDBJ whole genome shotgun (WGS) entry which is preliminary data.</text>
</comment>
<feature type="binding site" evidence="7">
    <location>
        <position position="304"/>
    </location>
    <ligand>
        <name>Zn(2+)</name>
        <dbReference type="ChEBI" id="CHEBI:29105"/>
        <label>1</label>
    </ligand>
</feature>
<feature type="binding site" evidence="7">
    <location>
        <position position="308"/>
    </location>
    <ligand>
        <name>substrate</name>
    </ligand>
</feature>
<reference evidence="10 11" key="1">
    <citation type="submission" date="2013-01" db="EMBL/GenBank/DDBJ databases">
        <title>The Genome Sequence of Clostridium clostridioforme 90A8.</title>
        <authorList>
            <consortium name="The Broad Institute Genome Sequencing Platform"/>
            <person name="Earl A."/>
            <person name="Ward D."/>
            <person name="Feldgarden M."/>
            <person name="Gevers D."/>
            <person name="Courvalin P."/>
            <person name="Lambert T."/>
            <person name="Walker B."/>
            <person name="Young S.K."/>
            <person name="Zeng Q."/>
            <person name="Gargeya S."/>
            <person name="Fitzgerald M."/>
            <person name="Haas B."/>
            <person name="Abouelleil A."/>
            <person name="Alvarado L."/>
            <person name="Arachchi H.M."/>
            <person name="Berlin A.M."/>
            <person name="Chapman S.B."/>
            <person name="Dewar J."/>
            <person name="Goldberg J."/>
            <person name="Griggs A."/>
            <person name="Gujja S."/>
            <person name="Hansen M."/>
            <person name="Howarth C."/>
            <person name="Imamovic A."/>
            <person name="Larimer J."/>
            <person name="McCowan C."/>
            <person name="Murphy C."/>
            <person name="Neiman D."/>
            <person name="Pearson M."/>
            <person name="Priest M."/>
            <person name="Roberts A."/>
            <person name="Saif S."/>
            <person name="Shea T."/>
            <person name="Sisk P."/>
            <person name="Sykes S."/>
            <person name="Wortman J."/>
            <person name="Nusbaum C."/>
            <person name="Birren B."/>
        </authorList>
    </citation>
    <scope>NUCLEOTIDE SEQUENCE [LARGE SCALE GENOMIC DNA]</scope>
    <source>
        <strain evidence="10 11">90A8</strain>
    </source>
</reference>
<feature type="binding site" evidence="7">
    <location>
        <position position="178"/>
    </location>
    <ligand>
        <name>Zn(2+)</name>
        <dbReference type="ChEBI" id="CHEBI:29105"/>
        <label>2</label>
    </ligand>
</feature>
<dbReference type="GO" id="GO:0004151">
    <property type="term" value="F:dihydroorotase activity"/>
    <property type="evidence" value="ECO:0007669"/>
    <property type="project" value="UniProtKB-UniRule"/>
</dbReference>
<feature type="binding site" evidence="7">
    <location>
        <position position="62"/>
    </location>
    <ligand>
        <name>Zn(2+)</name>
        <dbReference type="ChEBI" id="CHEBI:29105"/>
        <label>1</label>
    </ligand>
</feature>
<comment type="similarity">
    <text evidence="2 7">Belongs to the metallo-dependent hydrolases superfamily. DHOase family. Class I DHOase subfamily.</text>
</comment>
<feature type="binding site" evidence="7">
    <location>
        <position position="151"/>
    </location>
    <ligand>
        <name>Zn(2+)</name>
        <dbReference type="ChEBI" id="CHEBI:29105"/>
        <label>1</label>
    </ligand>
</feature>
<dbReference type="GO" id="GO:0008270">
    <property type="term" value="F:zinc ion binding"/>
    <property type="evidence" value="ECO:0007669"/>
    <property type="project" value="UniProtKB-UniRule"/>
</dbReference>
<dbReference type="EMBL" id="AGYR01000077">
    <property type="protein sequence ID" value="ENZ05868.1"/>
    <property type="molecule type" value="Genomic_DNA"/>
</dbReference>
<gene>
    <name evidence="7" type="primary">pyrC</name>
    <name evidence="10" type="ORF">HMPREF1090_05541</name>
</gene>
<organism evidence="10 11">
    <name type="scientific">[Clostridium] clostridioforme 90A8</name>
    <dbReference type="NCBI Taxonomy" id="999408"/>
    <lineage>
        <taxon>Bacteria</taxon>
        <taxon>Bacillati</taxon>
        <taxon>Bacillota</taxon>
        <taxon>Clostridia</taxon>
        <taxon>Lachnospirales</taxon>
        <taxon>Lachnospiraceae</taxon>
        <taxon>Enterocloster</taxon>
    </lineage>
</organism>
<dbReference type="CDD" id="cd01317">
    <property type="entry name" value="DHOase_IIa"/>
    <property type="match status" value="1"/>
</dbReference>
<dbReference type="PANTHER" id="PTHR43668:SF2">
    <property type="entry name" value="ALLANTOINASE"/>
    <property type="match status" value="1"/>
</dbReference>
<evidence type="ECO:0000256" key="1">
    <source>
        <dbReference type="ARBA" id="ARBA00002368"/>
    </source>
</evidence>
<dbReference type="InterPro" id="IPR032466">
    <property type="entry name" value="Metal_Hydrolase"/>
</dbReference>
<dbReference type="GO" id="GO:0006145">
    <property type="term" value="P:purine nucleobase catabolic process"/>
    <property type="evidence" value="ECO:0007669"/>
    <property type="project" value="TreeGrafter"/>
</dbReference>
<dbReference type="Gene3D" id="3.20.20.140">
    <property type="entry name" value="Metal-dependent hydrolases"/>
    <property type="match status" value="1"/>
</dbReference>
<sequence length="428" mass="46489">MILIKDGRVIDPKSGMDEPLDIIIRDGIIAGMGKFQKSDDYDTVIDARGKVVAPGLIDAHVHFRDPGFTYKEDLESGARAAAAGGYTTVVCMANTNPVVDCKEVLWDLRKRAASLPIRVLNAAAVTVGIKSQRLTDMEALKQAGAVGFTDDGIPIKNVQLVLEAMRKSKQLGVPLSFHEEDPDLVGSPGINAGKIAQAMGVEGASSLAEETLIARDCLLALKTGAIINIQHISSKVSVELIRMMKGLGARVYAEVTPQHFSLNEEAVLEKGTLAKVNPPLRTEEDRYALIQGLKDDVIDMIATDHAPHSREEKAKGIEEAPSGMIGLETALALGITYLVRKGHMTLPHLLEKMTVKPAELYQLDSGSLKVGARADLIVFDEREKWVAERFHSKSENSPFIGAELVGKIKYTICSGQVVYMDEEENHES</sequence>
<dbReference type="AlphaFoldDB" id="A0A0E2H263"/>
<feature type="active site" evidence="7">
    <location>
        <position position="304"/>
    </location>
</feature>
<dbReference type="PROSITE" id="PS00482">
    <property type="entry name" value="DIHYDROOROTASE_1"/>
    <property type="match status" value="1"/>
</dbReference>
<evidence type="ECO:0000256" key="2">
    <source>
        <dbReference type="ARBA" id="ARBA00010286"/>
    </source>
</evidence>
<dbReference type="PANTHER" id="PTHR43668">
    <property type="entry name" value="ALLANTOINASE"/>
    <property type="match status" value="1"/>
</dbReference>
<accession>A0A0E2H263</accession>
<evidence type="ECO:0000313" key="10">
    <source>
        <dbReference type="EMBL" id="ENZ05868.1"/>
    </source>
</evidence>
<dbReference type="Gene3D" id="2.30.40.10">
    <property type="entry name" value="Urease, subunit C, domain 1"/>
    <property type="match status" value="1"/>
</dbReference>
<dbReference type="UniPathway" id="UPA00070">
    <property type="reaction ID" value="UER00117"/>
</dbReference>
<dbReference type="PROSITE" id="PS00483">
    <property type="entry name" value="DIHYDROOROTASE_2"/>
    <property type="match status" value="1"/>
</dbReference>
<dbReference type="InterPro" id="IPR002195">
    <property type="entry name" value="Dihydroorotase_CS"/>
</dbReference>
<evidence type="ECO:0000256" key="7">
    <source>
        <dbReference type="HAMAP-Rule" id="MF_00220"/>
    </source>
</evidence>
<keyword evidence="5 7" id="KW-0862">Zinc</keyword>
<evidence type="ECO:0000259" key="9">
    <source>
        <dbReference type="Pfam" id="PF12890"/>
    </source>
</evidence>
<proteinExistence type="inferred from homology"/>
<keyword evidence="4 7" id="KW-0378">Hydrolase</keyword>
<dbReference type="Pfam" id="PF12890">
    <property type="entry name" value="DHOase"/>
    <property type="match status" value="1"/>
</dbReference>
<feature type="binding site" evidence="7">
    <location>
        <position position="231"/>
    </location>
    <ligand>
        <name>Zn(2+)</name>
        <dbReference type="ChEBI" id="CHEBI:29105"/>
        <label>2</label>
    </ligand>
</feature>
<dbReference type="SUPFAM" id="SSF51338">
    <property type="entry name" value="Composite domain of metallo-dependent hydrolases"/>
    <property type="match status" value="1"/>
</dbReference>
<dbReference type="GO" id="GO:0044205">
    <property type="term" value="P:'de novo' UMP biosynthetic process"/>
    <property type="evidence" value="ECO:0007669"/>
    <property type="project" value="UniProtKB-UniRule"/>
</dbReference>